<evidence type="ECO:0000313" key="1">
    <source>
        <dbReference type="EMBL" id="EEW37273.1"/>
    </source>
</evidence>
<accession>C8NGE1</accession>
<name>C8NGE1_9LACT</name>
<dbReference type="HOGENOM" id="CLU_092764_0_0_9"/>
<keyword evidence="2" id="KW-1185">Reference proteome</keyword>
<protein>
    <submittedName>
        <fullName evidence="1">Uncharacterized protein</fullName>
    </submittedName>
</protein>
<dbReference type="Proteomes" id="UP000005926">
    <property type="component" value="Unassembled WGS sequence"/>
</dbReference>
<dbReference type="EMBL" id="ACKZ01000018">
    <property type="protein sequence ID" value="EEW37273.1"/>
    <property type="molecule type" value="Genomic_DNA"/>
</dbReference>
<sequence length="266" mass="31104">MEIIKLRRWESVAKQLYIHYDSVSNHVLAKSIAFHLSALPQSEIPQNILLLNGKSSLATHDSYTGFMWIKGRKNVLEYLQGVAEGKEAPSNWVDFDSIEFVHQLTPQEIADLLYISHAKTHLHSPFFYKLQNNFIYLCLDNEYSKVYYRKIEQFLPLLSRQVQIEMTEILNQSPKFFFFGSEKEAEAISIEALKEMMPLYREGISLAFDQVNKQEDIYEIPIFLTEDRYHYANKAVTQNVRIGQLTYNETYQNWKISAKLPMTDAI</sequence>
<organism evidence="1 2">
    <name type="scientific">Granulicatella adiacens ATCC 49175</name>
    <dbReference type="NCBI Taxonomy" id="638301"/>
    <lineage>
        <taxon>Bacteria</taxon>
        <taxon>Bacillati</taxon>
        <taxon>Bacillota</taxon>
        <taxon>Bacilli</taxon>
        <taxon>Lactobacillales</taxon>
        <taxon>Carnobacteriaceae</taxon>
        <taxon>Granulicatella</taxon>
    </lineage>
</organism>
<proteinExistence type="predicted"/>
<dbReference type="eggNOG" id="ENOG5030E1E">
    <property type="taxonomic scope" value="Bacteria"/>
</dbReference>
<dbReference type="AlphaFoldDB" id="C8NGE1"/>
<gene>
    <name evidence="1" type="ORF">HMPREF0444_0986</name>
</gene>
<reference evidence="1 2" key="1">
    <citation type="submission" date="2009-08" db="EMBL/GenBank/DDBJ databases">
        <authorList>
            <person name="Muzny D."/>
            <person name="Qin X."/>
            <person name="Deng J."/>
            <person name="Jiang H."/>
            <person name="Liu Y."/>
            <person name="Qu J."/>
            <person name="Song X.-Z."/>
            <person name="Zhang L."/>
            <person name="Thornton R."/>
            <person name="Coyle M."/>
            <person name="Francisco L."/>
            <person name="Jackson L."/>
            <person name="Javaid M."/>
            <person name="Korchina V."/>
            <person name="Kovar C."/>
            <person name="Mata R."/>
            <person name="Mathew T."/>
            <person name="Ngo R."/>
            <person name="Nguyen L."/>
            <person name="Nguyen N."/>
            <person name="Okwuonu G."/>
            <person name="Ongeri F."/>
            <person name="Pham C."/>
            <person name="Simmons D."/>
            <person name="Wilczek-Boney K."/>
            <person name="Hale W."/>
            <person name="Jakkamsetti A."/>
            <person name="Pham P."/>
            <person name="Ruth R."/>
            <person name="San Lucas F."/>
            <person name="Warren J."/>
            <person name="Zhang J."/>
            <person name="Zhao Z."/>
            <person name="Zhou C."/>
            <person name="Zhu D."/>
            <person name="Lee S."/>
            <person name="Bess C."/>
            <person name="Blankenburg K."/>
            <person name="Forbes L."/>
            <person name="Fu Q."/>
            <person name="Gubbala S."/>
            <person name="Hirani K."/>
            <person name="Jayaseelan J.C."/>
            <person name="Lara F."/>
            <person name="Munidasa M."/>
            <person name="Palculict T."/>
            <person name="Patil S."/>
            <person name="Pu L.-L."/>
            <person name="Saada N."/>
            <person name="Tang L."/>
            <person name="Weissenberger G."/>
            <person name="Zhu Y."/>
            <person name="Hemphill L."/>
            <person name="Shang Y."/>
            <person name="Youmans B."/>
            <person name="Ayvaz T."/>
            <person name="Ross M."/>
            <person name="Santibanez J."/>
            <person name="Aqrawi P."/>
            <person name="Gross S."/>
            <person name="Joshi V."/>
            <person name="Fowler G."/>
            <person name="Nazareth L."/>
            <person name="Reid J."/>
            <person name="Worley K."/>
            <person name="Petrosino J."/>
            <person name="Highlander S."/>
            <person name="Gibbs R."/>
        </authorList>
    </citation>
    <scope>NUCLEOTIDE SEQUENCE [LARGE SCALE GENOMIC DNA]</scope>
    <source>
        <strain evidence="1 2">ATCC 49175</strain>
    </source>
</reference>
<dbReference type="STRING" id="638301.HMPREF0444_0986"/>
<comment type="caution">
    <text evidence="1">The sequence shown here is derived from an EMBL/GenBank/DDBJ whole genome shotgun (WGS) entry which is preliminary data.</text>
</comment>
<evidence type="ECO:0000313" key="2">
    <source>
        <dbReference type="Proteomes" id="UP000005926"/>
    </source>
</evidence>